<name>A0AA47FDZ2_STRMC</name>
<organism evidence="11 12">
    <name type="scientific">Streptococcus macedonicus</name>
    <name type="common">Streptococcus gallolyticus macedonicus</name>
    <dbReference type="NCBI Taxonomy" id="59310"/>
    <lineage>
        <taxon>Bacteria</taxon>
        <taxon>Bacillati</taxon>
        <taxon>Bacillota</taxon>
        <taxon>Bacilli</taxon>
        <taxon>Lactobacillales</taxon>
        <taxon>Streptococcaceae</taxon>
        <taxon>Streptococcus</taxon>
    </lineage>
</organism>
<evidence type="ECO:0000313" key="10">
    <source>
        <dbReference type="EMBL" id="MCW8678227.1"/>
    </source>
</evidence>
<dbReference type="Pfam" id="PF00005">
    <property type="entry name" value="ABC_tran"/>
    <property type="match status" value="1"/>
</dbReference>
<evidence type="ECO:0000256" key="2">
    <source>
        <dbReference type="ARBA" id="ARBA00005417"/>
    </source>
</evidence>
<keyword evidence="13" id="KW-1185">Reference proteome</keyword>
<dbReference type="RefSeq" id="WP_265644074.1">
    <property type="nucleotide sequence ID" value="NZ_CP113440.1"/>
</dbReference>
<dbReference type="AlphaFoldDB" id="A0AA47FDZ2"/>
<evidence type="ECO:0000256" key="1">
    <source>
        <dbReference type="ARBA" id="ARBA00004202"/>
    </source>
</evidence>
<evidence type="ECO:0000313" key="13">
    <source>
        <dbReference type="Proteomes" id="UP001209889"/>
    </source>
</evidence>
<keyword evidence="4" id="KW-1003">Cell membrane</keyword>
<evidence type="ECO:0000313" key="12">
    <source>
        <dbReference type="Proteomes" id="UP001156410"/>
    </source>
</evidence>
<keyword evidence="8" id="KW-0472">Membrane</keyword>
<reference evidence="11" key="3">
    <citation type="submission" date="2022-11" db="EMBL/GenBank/DDBJ databases">
        <authorList>
            <person name="Johnson J.D."/>
        </authorList>
    </citation>
    <scope>NUCLEOTIDE SEQUENCE</scope>
    <source>
        <strain evidence="10">E28</strain>
        <strain evidence="11">E37</strain>
    </source>
</reference>
<feature type="domain" description="ABC transporter" evidence="9">
    <location>
        <begin position="146"/>
        <end position="242"/>
    </location>
</feature>
<dbReference type="GO" id="GO:0043190">
    <property type="term" value="C:ATP-binding cassette (ABC) transporter complex"/>
    <property type="evidence" value="ECO:0007669"/>
    <property type="project" value="TreeGrafter"/>
</dbReference>
<dbReference type="Gene3D" id="3.40.50.300">
    <property type="entry name" value="P-loop containing nucleotide triphosphate hydrolases"/>
    <property type="match status" value="2"/>
</dbReference>
<dbReference type="GO" id="GO:0016887">
    <property type="term" value="F:ATP hydrolysis activity"/>
    <property type="evidence" value="ECO:0007669"/>
    <property type="project" value="InterPro"/>
</dbReference>
<evidence type="ECO:0000256" key="3">
    <source>
        <dbReference type="ARBA" id="ARBA00022448"/>
    </source>
</evidence>
<gene>
    <name evidence="11" type="ORF">OQG81_05790</name>
    <name evidence="10" type="ORF">OQH01_06870</name>
</gene>
<comment type="subcellular location">
    <subcellularLocation>
        <location evidence="1">Cell membrane</location>
        <topology evidence="1">Peripheral membrane protein</topology>
    </subcellularLocation>
</comment>
<evidence type="ECO:0000256" key="5">
    <source>
        <dbReference type="ARBA" id="ARBA00022741"/>
    </source>
</evidence>
<dbReference type="GO" id="GO:0042626">
    <property type="term" value="F:ATPase-coupled transmembrane transporter activity"/>
    <property type="evidence" value="ECO:0007669"/>
    <property type="project" value="TreeGrafter"/>
</dbReference>
<evidence type="ECO:0000256" key="8">
    <source>
        <dbReference type="ARBA" id="ARBA00023136"/>
    </source>
</evidence>
<reference evidence="10" key="5">
    <citation type="submission" date="2024-05" db="EMBL/GenBank/DDBJ databases">
        <title>Streptococcus macedonicus and Acinetobacter baumannii: co-inhabitants of the cheese production environment.</title>
        <authorList>
            <person name="Johnson J."/>
            <person name="Curtin C."/>
            <person name="Waite-Cusic J."/>
        </authorList>
    </citation>
    <scope>NUCLEOTIDE SEQUENCE</scope>
    <source>
        <strain evidence="10">E28</strain>
    </source>
</reference>
<sequence>MLAWINNIYLFDEPLSSLDREAIARFKKVLVKLKEMGKIVIIVEHRLYYLKELINQLIVIKDKKVTSYPVIDITDDFTQTQNLRQLNEISKTELIVPYQKHSKKSQTLPESSDLICRNYRYKHRDNKDNIFDFNLGLDKEINFIIGKTTFLRCLLGLNKTFKGQTFYEKQPVKPIYDRISEVVQDVNYQLFTESVWSEISIVSDDEKVKKDALTQFGLIDKIERHPQSLSGGGKQRLLLAWLKLQISHLSF</sequence>
<dbReference type="InterPro" id="IPR050095">
    <property type="entry name" value="ECF_ABC_transporter_ATP-bd"/>
</dbReference>
<dbReference type="Proteomes" id="UP001209889">
    <property type="component" value="Unassembled WGS sequence"/>
</dbReference>
<accession>A0AA47FDZ2</accession>
<dbReference type="InterPro" id="IPR003439">
    <property type="entry name" value="ABC_transporter-like_ATP-bd"/>
</dbReference>
<reference evidence="13" key="4">
    <citation type="submission" date="2023-07" db="EMBL/GenBank/DDBJ databases">
        <title>Streptococcus macedonicus and Acinetobacter baumannii: co-inhabitants of the cheese production environment.</title>
        <authorList>
            <person name="Johnson J."/>
            <person name="Curtin C."/>
            <person name="Waite-Cusic J."/>
        </authorList>
    </citation>
    <scope>NUCLEOTIDE SEQUENCE [LARGE SCALE GENOMIC DNA]</scope>
    <source>
        <strain evidence="13">E28</strain>
    </source>
</reference>
<dbReference type="InterPro" id="IPR027417">
    <property type="entry name" value="P-loop_NTPase"/>
</dbReference>
<evidence type="ECO:0000256" key="7">
    <source>
        <dbReference type="ARBA" id="ARBA00022967"/>
    </source>
</evidence>
<dbReference type="Proteomes" id="UP001156410">
    <property type="component" value="Chromosome"/>
</dbReference>
<evidence type="ECO:0000256" key="4">
    <source>
        <dbReference type="ARBA" id="ARBA00022475"/>
    </source>
</evidence>
<comment type="similarity">
    <text evidence="2">Belongs to the ABC transporter superfamily.</text>
</comment>
<reference evidence="11" key="1">
    <citation type="submission" date="2022-11" db="EMBL/GenBank/DDBJ databases">
        <title>Streptococcus macedonicus and Acinetobacter baumannii: co-inhabitants of the cheese production environment.</title>
        <authorList>
            <person name="Johnson J."/>
        </authorList>
    </citation>
    <scope>NUCLEOTIDE SEQUENCE</scope>
    <source>
        <strain evidence="11">E37</strain>
    </source>
</reference>
<keyword evidence="3" id="KW-0813">Transport</keyword>
<dbReference type="GO" id="GO:0005524">
    <property type="term" value="F:ATP binding"/>
    <property type="evidence" value="ECO:0007669"/>
    <property type="project" value="UniProtKB-KW"/>
</dbReference>
<dbReference type="EMBL" id="CP113440">
    <property type="protein sequence ID" value="WAK64319.1"/>
    <property type="molecule type" value="Genomic_DNA"/>
</dbReference>
<reference evidence="13" key="2">
    <citation type="submission" date="2022-11" db="EMBL/GenBank/DDBJ databases">
        <title>Streptococcus macedonicus and Acinetobacter baumannii: co-inhabitants of the cheese production environment.</title>
        <authorList>
            <person name="Johnson J."/>
            <person name="Curtin C."/>
            <person name="Waite-Cusic J."/>
        </authorList>
    </citation>
    <scope>NUCLEOTIDE SEQUENCE [LARGE SCALE GENOMIC DNA]</scope>
    <source>
        <strain evidence="13">E28</strain>
    </source>
</reference>
<dbReference type="SUPFAM" id="SSF52540">
    <property type="entry name" value="P-loop containing nucleoside triphosphate hydrolases"/>
    <property type="match status" value="2"/>
</dbReference>
<proteinExistence type="inferred from homology"/>
<evidence type="ECO:0000256" key="6">
    <source>
        <dbReference type="ARBA" id="ARBA00022840"/>
    </source>
</evidence>
<evidence type="ECO:0000259" key="9">
    <source>
        <dbReference type="Pfam" id="PF00005"/>
    </source>
</evidence>
<keyword evidence="5" id="KW-0547">Nucleotide-binding</keyword>
<dbReference type="PANTHER" id="PTHR43553">
    <property type="entry name" value="HEAVY METAL TRANSPORTER"/>
    <property type="match status" value="1"/>
</dbReference>
<keyword evidence="6 11" id="KW-0067">ATP-binding</keyword>
<dbReference type="EMBL" id="JAPHJC010000024">
    <property type="protein sequence ID" value="MCW8678227.1"/>
    <property type="molecule type" value="Genomic_DNA"/>
</dbReference>
<protein>
    <submittedName>
        <fullName evidence="11">ATP-binding cassette domain-containing protein</fullName>
    </submittedName>
</protein>
<dbReference type="PANTHER" id="PTHR43553:SF27">
    <property type="entry name" value="ENERGY-COUPLING FACTOR TRANSPORTER ATP-BINDING PROTEIN ECFA2"/>
    <property type="match status" value="1"/>
</dbReference>
<evidence type="ECO:0000313" key="11">
    <source>
        <dbReference type="EMBL" id="WAK64319.1"/>
    </source>
</evidence>
<keyword evidence="7" id="KW-1278">Translocase</keyword>